<organism evidence="1 3">
    <name type="scientific">Medicago truncatula</name>
    <name type="common">Barrel medic</name>
    <name type="synonym">Medicago tribuloides</name>
    <dbReference type="NCBI Taxonomy" id="3880"/>
    <lineage>
        <taxon>Eukaryota</taxon>
        <taxon>Viridiplantae</taxon>
        <taxon>Streptophyta</taxon>
        <taxon>Embryophyta</taxon>
        <taxon>Tracheophyta</taxon>
        <taxon>Spermatophyta</taxon>
        <taxon>Magnoliopsida</taxon>
        <taxon>eudicotyledons</taxon>
        <taxon>Gunneridae</taxon>
        <taxon>Pentapetalae</taxon>
        <taxon>rosids</taxon>
        <taxon>fabids</taxon>
        <taxon>Fabales</taxon>
        <taxon>Fabaceae</taxon>
        <taxon>Papilionoideae</taxon>
        <taxon>50 kb inversion clade</taxon>
        <taxon>NPAAA clade</taxon>
        <taxon>Hologalegina</taxon>
        <taxon>IRL clade</taxon>
        <taxon>Trifolieae</taxon>
        <taxon>Medicago</taxon>
    </lineage>
</organism>
<dbReference type="EnsemblPlants" id="KEH34362">
    <property type="protein sequence ID" value="KEH34362"/>
    <property type="gene ID" value="MTR_3g465160"/>
</dbReference>
<sequence length="243" mass="28004">MVLNCKTRSLHFSYLGLPIGGESRKIDFWNPLIDCIKSRLPVWKSGNLSIGGRLVFLKFSCLLYRYILFPSSVLPHEENDRLSYSVLVLLYGEEEGIGGVGRRLALVWWKNMYGISEGWVEEWEAWKWRRRLLAWGGKGQTNGNGIFINLSDIQLRYTSSIAYHYLTALENASTKKYLDIIWHKAVPLKISRFVALYCVAGWSVRQMLMESSSISAIYNYYSLSLLDSFGKCLNSKIFRHHLA</sequence>
<dbReference type="EMBL" id="CM001219">
    <property type="protein sequence ID" value="KEH34362.1"/>
    <property type="molecule type" value="Genomic_DNA"/>
</dbReference>
<gene>
    <name evidence="1" type="ordered locus">MTR_3g465160</name>
</gene>
<keyword evidence="3" id="KW-1185">Reference proteome</keyword>
<dbReference type="Proteomes" id="UP000002051">
    <property type="component" value="Chromosome 3"/>
</dbReference>
<evidence type="ECO:0000313" key="3">
    <source>
        <dbReference type="Proteomes" id="UP000002051"/>
    </source>
</evidence>
<reference evidence="2" key="3">
    <citation type="submission" date="2015-04" db="UniProtKB">
        <authorList>
            <consortium name="EnsemblPlants"/>
        </authorList>
    </citation>
    <scope>IDENTIFICATION</scope>
    <source>
        <strain evidence="2">cv. Jemalong A17</strain>
    </source>
</reference>
<dbReference type="HOGENOM" id="CLU_000680_15_4_1"/>
<evidence type="ECO:0000313" key="1">
    <source>
        <dbReference type="EMBL" id="KEH34362.1"/>
    </source>
</evidence>
<evidence type="ECO:0000313" key="2">
    <source>
        <dbReference type="EnsemblPlants" id="KEH34362"/>
    </source>
</evidence>
<proteinExistence type="predicted"/>
<dbReference type="PANTHER" id="PTHR33116:SF78">
    <property type="entry name" value="OS12G0587133 PROTEIN"/>
    <property type="match status" value="1"/>
</dbReference>
<dbReference type="AlphaFoldDB" id="A0A072UXU8"/>
<name>A0A072UXU8_MEDTR</name>
<reference evidence="1 3" key="1">
    <citation type="journal article" date="2011" name="Nature">
        <title>The Medicago genome provides insight into the evolution of rhizobial symbioses.</title>
        <authorList>
            <person name="Young N.D."/>
            <person name="Debelle F."/>
            <person name="Oldroyd G.E."/>
            <person name="Geurts R."/>
            <person name="Cannon S.B."/>
            <person name="Udvardi M.K."/>
            <person name="Benedito V.A."/>
            <person name="Mayer K.F."/>
            <person name="Gouzy J."/>
            <person name="Schoof H."/>
            <person name="Van de Peer Y."/>
            <person name="Proost S."/>
            <person name="Cook D.R."/>
            <person name="Meyers B.C."/>
            <person name="Spannagl M."/>
            <person name="Cheung F."/>
            <person name="De Mita S."/>
            <person name="Krishnakumar V."/>
            <person name="Gundlach H."/>
            <person name="Zhou S."/>
            <person name="Mudge J."/>
            <person name="Bharti A.K."/>
            <person name="Murray J.D."/>
            <person name="Naoumkina M.A."/>
            <person name="Rosen B."/>
            <person name="Silverstein K.A."/>
            <person name="Tang H."/>
            <person name="Rombauts S."/>
            <person name="Zhao P.X."/>
            <person name="Zhou P."/>
            <person name="Barbe V."/>
            <person name="Bardou P."/>
            <person name="Bechner M."/>
            <person name="Bellec A."/>
            <person name="Berger A."/>
            <person name="Berges H."/>
            <person name="Bidwell S."/>
            <person name="Bisseling T."/>
            <person name="Choisne N."/>
            <person name="Couloux A."/>
            <person name="Denny R."/>
            <person name="Deshpande S."/>
            <person name="Dai X."/>
            <person name="Doyle J.J."/>
            <person name="Dudez A.M."/>
            <person name="Farmer A.D."/>
            <person name="Fouteau S."/>
            <person name="Franken C."/>
            <person name="Gibelin C."/>
            <person name="Gish J."/>
            <person name="Goldstein S."/>
            <person name="Gonzalez A.J."/>
            <person name="Green P.J."/>
            <person name="Hallab A."/>
            <person name="Hartog M."/>
            <person name="Hua A."/>
            <person name="Humphray S.J."/>
            <person name="Jeong D.H."/>
            <person name="Jing Y."/>
            <person name="Jocker A."/>
            <person name="Kenton S.M."/>
            <person name="Kim D.J."/>
            <person name="Klee K."/>
            <person name="Lai H."/>
            <person name="Lang C."/>
            <person name="Lin S."/>
            <person name="Macmil S.L."/>
            <person name="Magdelenat G."/>
            <person name="Matthews L."/>
            <person name="McCorrison J."/>
            <person name="Monaghan E.L."/>
            <person name="Mun J.H."/>
            <person name="Najar F.Z."/>
            <person name="Nicholson C."/>
            <person name="Noirot C."/>
            <person name="O'Bleness M."/>
            <person name="Paule C.R."/>
            <person name="Poulain J."/>
            <person name="Prion F."/>
            <person name="Qin B."/>
            <person name="Qu C."/>
            <person name="Retzel E.F."/>
            <person name="Riddle C."/>
            <person name="Sallet E."/>
            <person name="Samain S."/>
            <person name="Samson N."/>
            <person name="Sanders I."/>
            <person name="Saurat O."/>
            <person name="Scarpelli C."/>
            <person name="Schiex T."/>
            <person name="Segurens B."/>
            <person name="Severin A.J."/>
            <person name="Sherrier D.J."/>
            <person name="Shi R."/>
            <person name="Sims S."/>
            <person name="Singer S.R."/>
            <person name="Sinharoy S."/>
            <person name="Sterck L."/>
            <person name="Viollet A."/>
            <person name="Wang B.B."/>
            <person name="Wang K."/>
            <person name="Wang M."/>
            <person name="Wang X."/>
            <person name="Warfsmann J."/>
            <person name="Weissenbach J."/>
            <person name="White D.D."/>
            <person name="White J.D."/>
            <person name="Wiley G.B."/>
            <person name="Wincker P."/>
            <person name="Xing Y."/>
            <person name="Yang L."/>
            <person name="Yao Z."/>
            <person name="Ying F."/>
            <person name="Zhai J."/>
            <person name="Zhou L."/>
            <person name="Zuber A."/>
            <person name="Denarie J."/>
            <person name="Dixon R.A."/>
            <person name="May G.D."/>
            <person name="Schwartz D.C."/>
            <person name="Rogers J."/>
            <person name="Quetier F."/>
            <person name="Town C.D."/>
            <person name="Roe B.A."/>
        </authorList>
    </citation>
    <scope>NUCLEOTIDE SEQUENCE [LARGE SCALE GENOMIC DNA]</scope>
    <source>
        <strain evidence="1">A17</strain>
        <strain evidence="2 3">cv. Jemalong A17</strain>
    </source>
</reference>
<reference evidence="1 3" key="2">
    <citation type="journal article" date="2014" name="BMC Genomics">
        <title>An improved genome release (version Mt4.0) for the model legume Medicago truncatula.</title>
        <authorList>
            <person name="Tang H."/>
            <person name="Krishnakumar V."/>
            <person name="Bidwell S."/>
            <person name="Rosen B."/>
            <person name="Chan A."/>
            <person name="Zhou S."/>
            <person name="Gentzbittel L."/>
            <person name="Childs K.L."/>
            <person name="Yandell M."/>
            <person name="Gundlach H."/>
            <person name="Mayer K.F."/>
            <person name="Schwartz D.C."/>
            <person name="Town C.D."/>
        </authorList>
    </citation>
    <scope>GENOME REANNOTATION</scope>
    <source>
        <strain evidence="1">A17</strain>
        <strain evidence="2 3">cv. Jemalong A17</strain>
    </source>
</reference>
<protein>
    <submittedName>
        <fullName evidence="1 2">Uncharacterized protein</fullName>
    </submittedName>
</protein>
<dbReference type="PANTHER" id="PTHR33116">
    <property type="entry name" value="REVERSE TRANSCRIPTASE ZINC-BINDING DOMAIN-CONTAINING PROTEIN-RELATED-RELATED"/>
    <property type="match status" value="1"/>
</dbReference>
<accession>A0A072UXU8</accession>